<feature type="transmembrane region" description="Helical" evidence="2">
    <location>
        <begin position="193"/>
        <end position="215"/>
    </location>
</feature>
<proteinExistence type="predicted"/>
<feature type="transmembrane region" description="Helical" evidence="2">
    <location>
        <begin position="70"/>
        <end position="98"/>
    </location>
</feature>
<dbReference type="eggNOG" id="ENOG502SXZX">
    <property type="taxonomic scope" value="Eukaryota"/>
</dbReference>
<dbReference type="AlphaFoldDB" id="Q23Q65"/>
<keyword evidence="1" id="KW-0175">Coiled coil</keyword>
<feature type="transmembrane region" description="Helical" evidence="2">
    <location>
        <begin position="118"/>
        <end position="141"/>
    </location>
</feature>
<evidence type="ECO:0000256" key="2">
    <source>
        <dbReference type="SAM" id="Phobius"/>
    </source>
</evidence>
<sequence length="220" mass="25003">MIQEQNQNIDPELDEIQFDDYVKKAQNTHTQNNQLKTHVKNLEDALKNMNQQQATEQQAAQSSPKVAKTLCLGLCYLIIKIVFATGSSITFGVLFYIFQKYDEHNDYCENETLKKWALSISILFFINSGLFFLEFLEEIFLKQEYNEKGPLGILLYPLKSLVGIGFFTCLIGLQINNSSECGSLYKVTLAYCIITYIGFGILGLALIFMCLAFIIRKISG</sequence>
<feature type="coiled-coil region" evidence="1">
    <location>
        <begin position="25"/>
        <end position="59"/>
    </location>
</feature>
<keyword evidence="4" id="KW-1185">Reference proteome</keyword>
<dbReference type="GeneID" id="7843440"/>
<keyword evidence="2" id="KW-1133">Transmembrane helix</keyword>
<dbReference type="KEGG" id="tet:TTHERM_00582250"/>
<evidence type="ECO:0000313" key="4">
    <source>
        <dbReference type="Proteomes" id="UP000009168"/>
    </source>
</evidence>
<accession>Q23Q65</accession>
<organism evidence="3 4">
    <name type="scientific">Tetrahymena thermophila (strain SB210)</name>
    <dbReference type="NCBI Taxonomy" id="312017"/>
    <lineage>
        <taxon>Eukaryota</taxon>
        <taxon>Sar</taxon>
        <taxon>Alveolata</taxon>
        <taxon>Ciliophora</taxon>
        <taxon>Intramacronucleata</taxon>
        <taxon>Oligohymenophorea</taxon>
        <taxon>Hymenostomatida</taxon>
        <taxon>Tetrahymenina</taxon>
        <taxon>Tetrahymenidae</taxon>
        <taxon>Tetrahymena</taxon>
    </lineage>
</organism>
<protein>
    <submittedName>
        <fullName evidence="3">Transmembrane protein, putative</fullName>
    </submittedName>
</protein>
<evidence type="ECO:0000313" key="3">
    <source>
        <dbReference type="EMBL" id="EAR98719.3"/>
    </source>
</evidence>
<dbReference type="Proteomes" id="UP000009168">
    <property type="component" value="Unassembled WGS sequence"/>
</dbReference>
<dbReference type="RefSeq" id="XP_001018964.3">
    <property type="nucleotide sequence ID" value="XM_001018964.4"/>
</dbReference>
<name>Q23Q65_TETTS</name>
<dbReference type="InParanoid" id="Q23Q65"/>
<feature type="transmembrane region" description="Helical" evidence="2">
    <location>
        <begin position="153"/>
        <end position="173"/>
    </location>
</feature>
<dbReference type="EMBL" id="GG662649">
    <property type="protein sequence ID" value="EAR98719.3"/>
    <property type="molecule type" value="Genomic_DNA"/>
</dbReference>
<dbReference type="HOGENOM" id="CLU_1258362_0_0_1"/>
<keyword evidence="2 3" id="KW-0812">Transmembrane</keyword>
<gene>
    <name evidence="3" type="ORF">TTHERM_00582250</name>
</gene>
<evidence type="ECO:0000256" key="1">
    <source>
        <dbReference type="SAM" id="Coils"/>
    </source>
</evidence>
<reference evidence="4" key="1">
    <citation type="journal article" date="2006" name="PLoS Biol.">
        <title>Macronuclear genome sequence of the ciliate Tetrahymena thermophila, a model eukaryote.</title>
        <authorList>
            <person name="Eisen J.A."/>
            <person name="Coyne R.S."/>
            <person name="Wu M."/>
            <person name="Wu D."/>
            <person name="Thiagarajan M."/>
            <person name="Wortman J.R."/>
            <person name="Badger J.H."/>
            <person name="Ren Q."/>
            <person name="Amedeo P."/>
            <person name="Jones K.M."/>
            <person name="Tallon L.J."/>
            <person name="Delcher A.L."/>
            <person name="Salzberg S.L."/>
            <person name="Silva J.C."/>
            <person name="Haas B.J."/>
            <person name="Majoros W.H."/>
            <person name="Farzad M."/>
            <person name="Carlton J.M."/>
            <person name="Smith R.K. Jr."/>
            <person name="Garg J."/>
            <person name="Pearlman R.E."/>
            <person name="Karrer K.M."/>
            <person name="Sun L."/>
            <person name="Manning G."/>
            <person name="Elde N.C."/>
            <person name="Turkewitz A.P."/>
            <person name="Asai D.J."/>
            <person name="Wilkes D.E."/>
            <person name="Wang Y."/>
            <person name="Cai H."/>
            <person name="Collins K."/>
            <person name="Stewart B.A."/>
            <person name="Lee S.R."/>
            <person name="Wilamowska K."/>
            <person name="Weinberg Z."/>
            <person name="Ruzzo W.L."/>
            <person name="Wloga D."/>
            <person name="Gaertig J."/>
            <person name="Frankel J."/>
            <person name="Tsao C.-C."/>
            <person name="Gorovsky M.A."/>
            <person name="Keeling P.J."/>
            <person name="Waller R.F."/>
            <person name="Patron N.J."/>
            <person name="Cherry J.M."/>
            <person name="Stover N.A."/>
            <person name="Krieger C.J."/>
            <person name="del Toro C."/>
            <person name="Ryder H.F."/>
            <person name="Williamson S.C."/>
            <person name="Barbeau R.A."/>
            <person name="Hamilton E.P."/>
            <person name="Orias E."/>
        </authorList>
    </citation>
    <scope>NUCLEOTIDE SEQUENCE [LARGE SCALE GENOMIC DNA]</scope>
    <source>
        <strain evidence="4">SB210</strain>
    </source>
</reference>
<keyword evidence="2" id="KW-0472">Membrane</keyword>